<name>A0A0A9CFL5_ARUDO</name>
<reference evidence="1" key="2">
    <citation type="journal article" date="2015" name="Data Brief">
        <title>Shoot transcriptome of the giant reed, Arundo donax.</title>
        <authorList>
            <person name="Barrero R.A."/>
            <person name="Guerrero F.D."/>
            <person name="Moolhuijzen P."/>
            <person name="Goolsby J.A."/>
            <person name="Tidwell J."/>
            <person name="Bellgard S.E."/>
            <person name="Bellgard M.I."/>
        </authorList>
    </citation>
    <scope>NUCLEOTIDE SEQUENCE</scope>
    <source>
        <tissue evidence="1">Shoot tissue taken approximately 20 cm above the soil surface</tissue>
    </source>
</reference>
<dbReference type="AlphaFoldDB" id="A0A0A9CFL5"/>
<reference evidence="1" key="1">
    <citation type="submission" date="2014-09" db="EMBL/GenBank/DDBJ databases">
        <authorList>
            <person name="Magalhaes I.L.F."/>
            <person name="Oliveira U."/>
            <person name="Santos F.R."/>
            <person name="Vidigal T.H.D.A."/>
            <person name="Brescovit A.D."/>
            <person name="Santos A.J."/>
        </authorList>
    </citation>
    <scope>NUCLEOTIDE SEQUENCE</scope>
    <source>
        <tissue evidence="1">Shoot tissue taken approximately 20 cm above the soil surface</tissue>
    </source>
</reference>
<evidence type="ECO:0000313" key="1">
    <source>
        <dbReference type="EMBL" id="JAD73253.1"/>
    </source>
</evidence>
<protein>
    <submittedName>
        <fullName evidence="1">Uncharacterized protein</fullName>
    </submittedName>
</protein>
<dbReference type="EMBL" id="GBRH01224642">
    <property type="protein sequence ID" value="JAD73253.1"/>
    <property type="molecule type" value="Transcribed_RNA"/>
</dbReference>
<organism evidence="1">
    <name type="scientific">Arundo donax</name>
    <name type="common">Giant reed</name>
    <name type="synonym">Donax arundinaceus</name>
    <dbReference type="NCBI Taxonomy" id="35708"/>
    <lineage>
        <taxon>Eukaryota</taxon>
        <taxon>Viridiplantae</taxon>
        <taxon>Streptophyta</taxon>
        <taxon>Embryophyta</taxon>
        <taxon>Tracheophyta</taxon>
        <taxon>Spermatophyta</taxon>
        <taxon>Magnoliopsida</taxon>
        <taxon>Liliopsida</taxon>
        <taxon>Poales</taxon>
        <taxon>Poaceae</taxon>
        <taxon>PACMAD clade</taxon>
        <taxon>Arundinoideae</taxon>
        <taxon>Arundineae</taxon>
        <taxon>Arundo</taxon>
    </lineage>
</organism>
<sequence length="20" mass="2135">MPMAVPTPVSMAAMGKWNSK</sequence>
<proteinExistence type="predicted"/>
<accession>A0A0A9CFL5</accession>